<accession>A0A9N7W0Y7</accession>
<dbReference type="AlphaFoldDB" id="A0A9N7W0Y7"/>
<gene>
    <name evidence="1" type="ORF">PLEPLA_LOCUS45773</name>
</gene>
<keyword evidence="2" id="KW-1185">Reference proteome</keyword>
<comment type="caution">
    <text evidence="1">The sequence shown here is derived from an EMBL/GenBank/DDBJ whole genome shotgun (WGS) entry which is preliminary data.</text>
</comment>
<name>A0A9N7W0Y7_PLEPL</name>
<reference evidence="1" key="1">
    <citation type="submission" date="2020-03" db="EMBL/GenBank/DDBJ databases">
        <authorList>
            <person name="Weist P."/>
        </authorList>
    </citation>
    <scope>NUCLEOTIDE SEQUENCE</scope>
</reference>
<sequence length="70" mass="8182">MCMYRCRLCCVRELKFEPRDSLHHIRAAGHHVTGGTSSFFPSFSFNSQKVWAVFCCYSHGTKKEQDHKEK</sequence>
<evidence type="ECO:0000313" key="2">
    <source>
        <dbReference type="Proteomes" id="UP001153269"/>
    </source>
</evidence>
<evidence type="ECO:0000313" key="1">
    <source>
        <dbReference type="EMBL" id="CAB1457945.1"/>
    </source>
</evidence>
<proteinExistence type="predicted"/>
<dbReference type="Proteomes" id="UP001153269">
    <property type="component" value="Unassembled WGS sequence"/>
</dbReference>
<organism evidence="1 2">
    <name type="scientific">Pleuronectes platessa</name>
    <name type="common">European plaice</name>
    <dbReference type="NCBI Taxonomy" id="8262"/>
    <lineage>
        <taxon>Eukaryota</taxon>
        <taxon>Metazoa</taxon>
        <taxon>Chordata</taxon>
        <taxon>Craniata</taxon>
        <taxon>Vertebrata</taxon>
        <taxon>Euteleostomi</taxon>
        <taxon>Actinopterygii</taxon>
        <taxon>Neopterygii</taxon>
        <taxon>Teleostei</taxon>
        <taxon>Neoteleostei</taxon>
        <taxon>Acanthomorphata</taxon>
        <taxon>Carangaria</taxon>
        <taxon>Pleuronectiformes</taxon>
        <taxon>Pleuronectoidei</taxon>
        <taxon>Pleuronectidae</taxon>
        <taxon>Pleuronectes</taxon>
    </lineage>
</organism>
<protein>
    <submittedName>
        <fullName evidence="1">Uncharacterized protein</fullName>
    </submittedName>
</protein>
<dbReference type="EMBL" id="CADEAL010004366">
    <property type="protein sequence ID" value="CAB1457945.1"/>
    <property type="molecule type" value="Genomic_DNA"/>
</dbReference>